<keyword evidence="13" id="KW-1185">Reference proteome</keyword>
<dbReference type="RefSeq" id="WP_020226428.1">
    <property type="nucleotide sequence ID" value="NZ_AP031450.1"/>
</dbReference>
<keyword evidence="7" id="KW-1278">Translocase</keyword>
<dbReference type="CDD" id="cd03225">
    <property type="entry name" value="ABC_cobalt_CbiO_domain1"/>
    <property type="match status" value="1"/>
</dbReference>
<feature type="domain" description="ABC transporter" evidence="9">
    <location>
        <begin position="4"/>
        <end position="237"/>
    </location>
</feature>
<dbReference type="GO" id="GO:0005524">
    <property type="term" value="F:ATP binding"/>
    <property type="evidence" value="ECO:0007669"/>
    <property type="project" value="UniProtKB-KW"/>
</dbReference>
<comment type="subcellular location">
    <subcellularLocation>
        <location evidence="1">Cell membrane</location>
        <topology evidence="1">Peripheral membrane protein</topology>
    </subcellularLocation>
</comment>
<proteinExistence type="inferred from homology"/>
<dbReference type="PANTHER" id="PTHR43553">
    <property type="entry name" value="HEAVY METAL TRANSPORTER"/>
    <property type="match status" value="1"/>
</dbReference>
<dbReference type="InterPro" id="IPR030947">
    <property type="entry name" value="EcfA_1"/>
</dbReference>
<dbReference type="InterPro" id="IPR050095">
    <property type="entry name" value="ECF_ABC_transporter_ATP-bd"/>
</dbReference>
<dbReference type="PANTHER" id="PTHR43553:SF24">
    <property type="entry name" value="ENERGY-COUPLING FACTOR TRANSPORTER ATP-BINDING PROTEIN ECFA1"/>
    <property type="match status" value="1"/>
</dbReference>
<dbReference type="EMBL" id="WKPI01000016">
    <property type="protein sequence ID" value="MSC33395.1"/>
    <property type="molecule type" value="Genomic_DNA"/>
</dbReference>
<dbReference type="FunFam" id="3.40.50.300:FF:000224">
    <property type="entry name" value="Energy-coupling factor transporter ATP-binding protein EcfA"/>
    <property type="match status" value="1"/>
</dbReference>
<dbReference type="GO" id="GO:0042626">
    <property type="term" value="F:ATPase-coupled transmembrane transporter activity"/>
    <property type="evidence" value="ECO:0007669"/>
    <property type="project" value="TreeGrafter"/>
</dbReference>
<evidence type="ECO:0000313" key="11">
    <source>
        <dbReference type="EMBL" id="MSC33395.1"/>
    </source>
</evidence>
<dbReference type="GeneID" id="42458190"/>
<comment type="similarity">
    <text evidence="2">Belongs to the ABC transporter superfamily.</text>
</comment>
<keyword evidence="8" id="KW-0472">Membrane</keyword>
<dbReference type="NCBIfam" id="NF010167">
    <property type="entry name" value="PRK13648.1"/>
    <property type="match status" value="1"/>
</dbReference>
<dbReference type="EMBL" id="WKPJ01000014">
    <property type="protein sequence ID" value="MSA89640.1"/>
    <property type="molecule type" value="Genomic_DNA"/>
</dbReference>
<dbReference type="PROSITE" id="PS50893">
    <property type="entry name" value="ABC_TRANSPORTER_2"/>
    <property type="match status" value="1"/>
</dbReference>
<name>A0A6N7S7P1_9FIRM</name>
<organism evidence="10 12">
    <name type="scientific">Holdemania massiliensis</name>
    <dbReference type="NCBI Taxonomy" id="1468449"/>
    <lineage>
        <taxon>Bacteria</taxon>
        <taxon>Bacillati</taxon>
        <taxon>Bacillota</taxon>
        <taxon>Erysipelotrichia</taxon>
        <taxon>Erysipelotrichales</taxon>
        <taxon>Erysipelotrichaceae</taxon>
        <taxon>Holdemania</taxon>
    </lineage>
</organism>
<dbReference type="InterPro" id="IPR015856">
    <property type="entry name" value="ABC_transpr_CbiO/EcfA_su"/>
</dbReference>
<dbReference type="NCBIfam" id="TIGR04520">
    <property type="entry name" value="ECF_ATPase_1"/>
    <property type="match status" value="1"/>
</dbReference>
<dbReference type="GO" id="GO:0043190">
    <property type="term" value="C:ATP-binding cassette (ABC) transporter complex"/>
    <property type="evidence" value="ECO:0007669"/>
    <property type="project" value="TreeGrafter"/>
</dbReference>
<evidence type="ECO:0000256" key="7">
    <source>
        <dbReference type="ARBA" id="ARBA00022967"/>
    </source>
</evidence>
<evidence type="ECO:0000256" key="6">
    <source>
        <dbReference type="ARBA" id="ARBA00022840"/>
    </source>
</evidence>
<sequence>MKQLEVKNLSFSYDESTHAVRNVSFAIEKGSYTTIIGHNGSGKSTIAKLLIGLLEKDEGEILIDDLPLNEENLMEIRSRVGIVFQNPDNQFIGSTVRDDIAFGLENHCVEQSKMDAIITEFAEKVNMTEYLESEPTRLSGGQKQRVAIAGVLAMAPEMIIFDESTSMLDPQGKDEINRVIRQLHAQTQLTIISITHDIEEVAKSDHVLVMDQGEIKMEGTPEEILLRDKELIQLHLDIPFSIKLQQQLKKNGLTIKPEITIEGLVNQLCQFDLKN</sequence>
<accession>A0A6N7S7P1</accession>
<dbReference type="PROSITE" id="PS00211">
    <property type="entry name" value="ABC_TRANSPORTER_1"/>
    <property type="match status" value="1"/>
</dbReference>
<keyword evidence="6" id="KW-0067">ATP-binding</keyword>
<evidence type="ECO:0000256" key="2">
    <source>
        <dbReference type="ARBA" id="ARBA00005417"/>
    </source>
</evidence>
<evidence type="ECO:0000259" key="9">
    <source>
        <dbReference type="PROSITE" id="PS50893"/>
    </source>
</evidence>
<dbReference type="InterPro" id="IPR003593">
    <property type="entry name" value="AAA+_ATPase"/>
</dbReference>
<evidence type="ECO:0000256" key="1">
    <source>
        <dbReference type="ARBA" id="ARBA00004202"/>
    </source>
</evidence>
<keyword evidence="4" id="KW-1003">Cell membrane</keyword>
<dbReference type="InterPro" id="IPR027417">
    <property type="entry name" value="P-loop_NTPase"/>
</dbReference>
<comment type="caution">
    <text evidence="10">The sequence shown here is derived from an EMBL/GenBank/DDBJ whole genome shotgun (WGS) entry which is preliminary data.</text>
</comment>
<dbReference type="Proteomes" id="UP000480929">
    <property type="component" value="Unassembled WGS sequence"/>
</dbReference>
<protein>
    <submittedName>
        <fullName evidence="10">Energy-coupling factor transporter ATPase</fullName>
    </submittedName>
</protein>
<dbReference type="InterPro" id="IPR017871">
    <property type="entry name" value="ABC_transporter-like_CS"/>
</dbReference>
<keyword evidence="3" id="KW-0813">Transport</keyword>
<dbReference type="Pfam" id="PF00005">
    <property type="entry name" value="ABC_tran"/>
    <property type="match status" value="1"/>
</dbReference>
<evidence type="ECO:0000256" key="8">
    <source>
        <dbReference type="ARBA" id="ARBA00023136"/>
    </source>
</evidence>
<evidence type="ECO:0000313" key="10">
    <source>
        <dbReference type="EMBL" id="MSA89640.1"/>
    </source>
</evidence>
<gene>
    <name evidence="11" type="ORF">GKD88_09710</name>
    <name evidence="10" type="ORF">GKE08_09910</name>
</gene>
<dbReference type="InterPro" id="IPR003439">
    <property type="entry name" value="ABC_transporter-like_ATP-bd"/>
</dbReference>
<keyword evidence="5" id="KW-0547">Nucleotide-binding</keyword>
<evidence type="ECO:0000313" key="12">
    <source>
        <dbReference type="Proteomes" id="UP000433575"/>
    </source>
</evidence>
<evidence type="ECO:0000313" key="13">
    <source>
        <dbReference type="Proteomes" id="UP000480929"/>
    </source>
</evidence>
<dbReference type="Proteomes" id="UP000433575">
    <property type="component" value="Unassembled WGS sequence"/>
</dbReference>
<evidence type="ECO:0000256" key="3">
    <source>
        <dbReference type="ARBA" id="ARBA00022448"/>
    </source>
</evidence>
<dbReference type="SUPFAM" id="SSF52540">
    <property type="entry name" value="P-loop containing nucleoside triphosphate hydrolases"/>
    <property type="match status" value="1"/>
</dbReference>
<evidence type="ECO:0000256" key="4">
    <source>
        <dbReference type="ARBA" id="ARBA00022475"/>
    </source>
</evidence>
<dbReference type="AlphaFoldDB" id="A0A6N7S7P1"/>
<dbReference type="OrthoDB" id="9784332at2"/>
<dbReference type="SMART" id="SM00382">
    <property type="entry name" value="AAA"/>
    <property type="match status" value="1"/>
</dbReference>
<reference evidence="12 13" key="1">
    <citation type="journal article" date="2019" name="Nat. Med.">
        <title>A library of human gut bacterial isolates paired with longitudinal multiomics data enables mechanistic microbiome research.</title>
        <authorList>
            <person name="Poyet M."/>
            <person name="Groussin M."/>
            <person name="Gibbons S.M."/>
            <person name="Avila-Pacheco J."/>
            <person name="Jiang X."/>
            <person name="Kearney S.M."/>
            <person name="Perrotta A.R."/>
            <person name="Berdy B."/>
            <person name="Zhao S."/>
            <person name="Lieberman T.D."/>
            <person name="Swanson P.K."/>
            <person name="Smith M."/>
            <person name="Roesemann S."/>
            <person name="Alexander J.E."/>
            <person name="Rich S.A."/>
            <person name="Livny J."/>
            <person name="Vlamakis H."/>
            <person name="Clish C."/>
            <person name="Bullock K."/>
            <person name="Deik A."/>
            <person name="Scott J."/>
            <person name="Pierce K.A."/>
            <person name="Xavier R.J."/>
            <person name="Alm E.J."/>
        </authorList>
    </citation>
    <scope>NUCLEOTIDE SEQUENCE [LARGE SCALE GENOMIC DNA]</scope>
    <source>
        <strain evidence="10 12">BIOML-A4</strain>
        <strain evidence="11 13">BIOML-A5</strain>
    </source>
</reference>
<dbReference type="GO" id="GO:0016887">
    <property type="term" value="F:ATP hydrolysis activity"/>
    <property type="evidence" value="ECO:0007669"/>
    <property type="project" value="InterPro"/>
</dbReference>
<evidence type="ECO:0000256" key="5">
    <source>
        <dbReference type="ARBA" id="ARBA00022741"/>
    </source>
</evidence>
<dbReference type="Gene3D" id="3.40.50.300">
    <property type="entry name" value="P-loop containing nucleotide triphosphate hydrolases"/>
    <property type="match status" value="1"/>
</dbReference>